<keyword evidence="3" id="KW-0547">Nucleotide-binding</keyword>
<evidence type="ECO:0000256" key="2">
    <source>
        <dbReference type="ARBA" id="ARBA00022692"/>
    </source>
</evidence>
<dbReference type="GO" id="GO:0005886">
    <property type="term" value="C:plasma membrane"/>
    <property type="evidence" value="ECO:0007669"/>
    <property type="project" value="UniProtKB-SubCell"/>
</dbReference>
<dbReference type="AlphaFoldDB" id="A0A8J3ANT1"/>
<dbReference type="CDD" id="cd18584">
    <property type="entry name" value="ABC_6TM_AarD_CydD"/>
    <property type="match status" value="1"/>
</dbReference>
<dbReference type="Proteomes" id="UP000626244">
    <property type="component" value="Unassembled WGS sequence"/>
</dbReference>
<protein>
    <submittedName>
        <fullName evidence="10">ATP-binding/permease protein CydC</fullName>
    </submittedName>
</protein>
<dbReference type="NCBIfam" id="TIGR02857">
    <property type="entry name" value="CydD"/>
    <property type="match status" value="1"/>
</dbReference>
<dbReference type="InterPro" id="IPR003593">
    <property type="entry name" value="AAA+_ATPase"/>
</dbReference>
<evidence type="ECO:0000259" key="8">
    <source>
        <dbReference type="PROSITE" id="PS50893"/>
    </source>
</evidence>
<keyword evidence="5 7" id="KW-1133">Transmembrane helix</keyword>
<comment type="caution">
    <text evidence="10">The sequence shown here is derived from an EMBL/GenBank/DDBJ whole genome shotgun (WGS) entry which is preliminary data.</text>
</comment>
<dbReference type="GO" id="GO:0005524">
    <property type="term" value="F:ATP binding"/>
    <property type="evidence" value="ECO:0007669"/>
    <property type="project" value="UniProtKB-KW"/>
</dbReference>
<evidence type="ECO:0000256" key="1">
    <source>
        <dbReference type="ARBA" id="ARBA00004651"/>
    </source>
</evidence>
<evidence type="ECO:0000313" key="10">
    <source>
        <dbReference type="EMBL" id="GGI17273.1"/>
    </source>
</evidence>
<keyword evidence="6 7" id="KW-0472">Membrane</keyword>
<dbReference type="Gene3D" id="3.40.50.300">
    <property type="entry name" value="P-loop containing nucleotide triphosphate hydrolases"/>
    <property type="match status" value="1"/>
</dbReference>
<dbReference type="PANTHER" id="PTHR24221">
    <property type="entry name" value="ATP-BINDING CASSETTE SUB-FAMILY B"/>
    <property type="match status" value="1"/>
</dbReference>
<evidence type="ECO:0000313" key="11">
    <source>
        <dbReference type="Proteomes" id="UP000626244"/>
    </source>
</evidence>
<comment type="subcellular location">
    <subcellularLocation>
        <location evidence="1">Cell membrane</location>
        <topology evidence="1">Multi-pass membrane protein</topology>
    </subcellularLocation>
</comment>
<dbReference type="GO" id="GO:0140359">
    <property type="term" value="F:ABC-type transporter activity"/>
    <property type="evidence" value="ECO:0007669"/>
    <property type="project" value="InterPro"/>
</dbReference>
<reference evidence="11" key="1">
    <citation type="journal article" date="2019" name="Int. J. Syst. Evol. Microbiol.">
        <title>The Global Catalogue of Microorganisms (GCM) 10K type strain sequencing project: providing services to taxonomists for standard genome sequencing and annotation.</title>
        <authorList>
            <consortium name="The Broad Institute Genomics Platform"/>
            <consortium name="The Broad Institute Genome Sequencing Center for Infectious Disease"/>
            <person name="Wu L."/>
            <person name="Ma J."/>
        </authorList>
    </citation>
    <scope>NUCLEOTIDE SEQUENCE [LARGE SCALE GENOMIC DNA]</scope>
    <source>
        <strain evidence="11">CGMCC 1.14993</strain>
    </source>
</reference>
<evidence type="ECO:0000256" key="3">
    <source>
        <dbReference type="ARBA" id="ARBA00022741"/>
    </source>
</evidence>
<dbReference type="SMART" id="SM00382">
    <property type="entry name" value="AAA"/>
    <property type="match status" value="1"/>
</dbReference>
<feature type="transmembrane region" description="Helical" evidence="7">
    <location>
        <begin position="52"/>
        <end position="69"/>
    </location>
</feature>
<keyword evidence="11" id="KW-1185">Reference proteome</keyword>
<dbReference type="GO" id="GO:0042883">
    <property type="term" value="P:cysteine transport"/>
    <property type="evidence" value="ECO:0007669"/>
    <property type="project" value="InterPro"/>
</dbReference>
<feature type="transmembrane region" description="Helical" evidence="7">
    <location>
        <begin position="134"/>
        <end position="150"/>
    </location>
</feature>
<dbReference type="InterPro" id="IPR036640">
    <property type="entry name" value="ABC1_TM_sf"/>
</dbReference>
<dbReference type="Gene3D" id="1.20.1560.10">
    <property type="entry name" value="ABC transporter type 1, transmembrane domain"/>
    <property type="match status" value="1"/>
</dbReference>
<dbReference type="GO" id="GO:0016887">
    <property type="term" value="F:ATP hydrolysis activity"/>
    <property type="evidence" value="ECO:0007669"/>
    <property type="project" value="InterPro"/>
</dbReference>
<feature type="domain" description="ABC transmembrane type-1" evidence="9">
    <location>
        <begin position="16"/>
        <end position="298"/>
    </location>
</feature>
<dbReference type="InterPro" id="IPR027417">
    <property type="entry name" value="P-loop_NTPase"/>
</dbReference>
<feature type="transmembrane region" description="Helical" evidence="7">
    <location>
        <begin position="235"/>
        <end position="261"/>
    </location>
</feature>
<gene>
    <name evidence="10" type="primary">cydC</name>
    <name evidence="10" type="ORF">GCM10007380_37120</name>
</gene>
<dbReference type="InterPro" id="IPR003439">
    <property type="entry name" value="ABC_transporter-like_ATP-bd"/>
</dbReference>
<keyword evidence="4 10" id="KW-0067">ATP-binding</keyword>
<evidence type="ECO:0000256" key="4">
    <source>
        <dbReference type="ARBA" id="ARBA00022840"/>
    </source>
</evidence>
<dbReference type="SUPFAM" id="SSF52540">
    <property type="entry name" value="P-loop containing nucleoside triphosphate hydrolases"/>
    <property type="match status" value="1"/>
</dbReference>
<organism evidence="10 11">
    <name type="scientific">Gottfriedia solisilvae</name>
    <dbReference type="NCBI Taxonomy" id="1516104"/>
    <lineage>
        <taxon>Bacteria</taxon>
        <taxon>Bacillati</taxon>
        <taxon>Bacillota</taxon>
        <taxon>Bacilli</taxon>
        <taxon>Bacillales</taxon>
        <taxon>Bacillaceae</taxon>
        <taxon>Gottfriedia</taxon>
    </lineage>
</organism>
<sequence>MGKNLLKYNGMSKLLILLVVLTVVQGTAIIVQAYMLSKAIVGLFNGKSSSEIFYATIFFIIAFICRYIINSIKQKYSERFADLAVSELKMKVLDKLFKLGPRFTKKNGTGNIVTLIMEGSVQLKQYLEIVPAKMINLAIITPLVVLYIFFVDKLSAIILIVTFPILIVFMILLGLAAKKKADKQWKVYRLLSNHFTDSLRGLETLKYLGISRNHIHQIDHVSERYRKATMSTLKVAFLSSFALDLFTMLSIATVAVFLGLRLIEGEILFSPALTILILAPEYFLPVREVGTDYHATLNGQEAGKAMQAVLEEHEFTDSIDTTIEDWKSHSFLKLKDITVEIDKDTPVVLKDINVSFNGFQKIGIVGESGSGKSTLIDLIGGFLEPSKGEINISGKDFSHLQLKDWQKQLLYIPQHPYIFSKTLSENIRFYQPNASMEEVIKACEEAGLSSLLNELPNGLEEKIGEGGRSLSGGQNQRIALARAFLEKRQILLLDEPTSHLDIETEFELKKTMLTLFENKLVFLATHRLHWMKDMDLILVMKEGNLVEVGTHKELMTKNGHYCHLITS</sequence>
<dbReference type="PANTHER" id="PTHR24221:SF614">
    <property type="entry name" value="GLUTATHIONE_L-CYSTEINE TRANSPORT SYSTEM ATP-BINDING_PERMEASE PROTEIN CYDC"/>
    <property type="match status" value="1"/>
</dbReference>
<dbReference type="SUPFAM" id="SSF90123">
    <property type="entry name" value="ABC transporter transmembrane region"/>
    <property type="match status" value="1"/>
</dbReference>
<keyword evidence="2 7" id="KW-0812">Transmembrane</keyword>
<name>A0A8J3ANT1_9BACI</name>
<feature type="domain" description="ABC transporter" evidence="8">
    <location>
        <begin position="332"/>
        <end position="567"/>
    </location>
</feature>
<dbReference type="GO" id="GO:0034040">
    <property type="term" value="F:ATPase-coupled lipid transmembrane transporter activity"/>
    <property type="evidence" value="ECO:0007669"/>
    <property type="project" value="TreeGrafter"/>
</dbReference>
<feature type="transmembrane region" description="Helical" evidence="7">
    <location>
        <begin position="156"/>
        <end position="176"/>
    </location>
</feature>
<dbReference type="InterPro" id="IPR039421">
    <property type="entry name" value="Type_1_exporter"/>
</dbReference>
<dbReference type="Pfam" id="PF00005">
    <property type="entry name" value="ABC_tran"/>
    <property type="match status" value="1"/>
</dbReference>
<evidence type="ECO:0000259" key="9">
    <source>
        <dbReference type="PROSITE" id="PS50929"/>
    </source>
</evidence>
<evidence type="ECO:0000256" key="7">
    <source>
        <dbReference type="SAM" id="Phobius"/>
    </source>
</evidence>
<accession>A0A8J3ANT1</accession>
<dbReference type="OrthoDB" id="9806127at2"/>
<dbReference type="PROSITE" id="PS50929">
    <property type="entry name" value="ABC_TM1F"/>
    <property type="match status" value="1"/>
</dbReference>
<dbReference type="RefSeq" id="WP_088002238.1">
    <property type="nucleotide sequence ID" value="NZ_BMHB01000003.1"/>
</dbReference>
<proteinExistence type="predicted"/>
<dbReference type="PROSITE" id="PS50893">
    <property type="entry name" value="ABC_TRANSPORTER_2"/>
    <property type="match status" value="1"/>
</dbReference>
<dbReference type="InterPro" id="IPR011527">
    <property type="entry name" value="ABC1_TM_dom"/>
</dbReference>
<dbReference type="FunFam" id="3.40.50.300:FF:001542">
    <property type="entry name" value="Thiol reductant ABC exporter subunit CydD"/>
    <property type="match status" value="1"/>
</dbReference>
<dbReference type="InterPro" id="IPR014216">
    <property type="entry name" value="ABC_transptr_CydD"/>
</dbReference>
<evidence type="ECO:0000256" key="5">
    <source>
        <dbReference type="ARBA" id="ARBA00022989"/>
    </source>
</evidence>
<evidence type="ECO:0000256" key="6">
    <source>
        <dbReference type="ARBA" id="ARBA00023136"/>
    </source>
</evidence>
<dbReference type="EMBL" id="BMHB01000003">
    <property type="protein sequence ID" value="GGI17273.1"/>
    <property type="molecule type" value="Genomic_DNA"/>
</dbReference>
<dbReference type="Pfam" id="PF00664">
    <property type="entry name" value="ABC_membrane"/>
    <property type="match status" value="1"/>
</dbReference>